<protein>
    <submittedName>
        <fullName evidence="6">Phosphodiesterase</fullName>
    </submittedName>
</protein>
<keyword evidence="3" id="KW-0408">Iron</keyword>
<evidence type="ECO:0000313" key="6">
    <source>
        <dbReference type="EMBL" id="PZQ49681.1"/>
    </source>
</evidence>
<comment type="similarity">
    <text evidence="4">Belongs to the cyclic nucleotide phosphodiesterase class-III family.</text>
</comment>
<name>A0A2W5N8A3_RHOSU</name>
<evidence type="ECO:0000256" key="2">
    <source>
        <dbReference type="ARBA" id="ARBA00022801"/>
    </source>
</evidence>
<sequence length="284" mass="31574">MRRLVHLSDLHFGRDRPELLEPLIEAVNRLAPDAIAISGDLTQRARRRQFAAAAGFVARLRAPCLIVPGNHDVPLDRPFSRLFRPWRRYREAFGADLQPIWRDPEMILIGVNTVNPLSWQRGWIARRALGRIRRTLADAPRDLVRVIVMHHPLEHLPDERKALTRGASRAVDALAAAGADVVLSGHLHSWRAEPFAHREGRAGVVQVQAGTGLSNRLRGEENDFNLLTFLPSEIQVERHVAAEGSTRFDRAATAHFRLGDAGWAGIDAAPARARDPLAPRGADA</sequence>
<dbReference type="SUPFAM" id="SSF56300">
    <property type="entry name" value="Metallo-dependent phosphatases"/>
    <property type="match status" value="1"/>
</dbReference>
<accession>A0A2W5N8A3</accession>
<dbReference type="EMBL" id="QFPW01000006">
    <property type="protein sequence ID" value="PZQ49681.1"/>
    <property type="molecule type" value="Genomic_DNA"/>
</dbReference>
<evidence type="ECO:0000256" key="3">
    <source>
        <dbReference type="ARBA" id="ARBA00023004"/>
    </source>
</evidence>
<proteinExistence type="inferred from homology"/>
<evidence type="ECO:0000256" key="1">
    <source>
        <dbReference type="ARBA" id="ARBA00022723"/>
    </source>
</evidence>
<dbReference type="AlphaFoldDB" id="A0A2W5N8A3"/>
<keyword evidence="2" id="KW-0378">Hydrolase</keyword>
<dbReference type="PANTHER" id="PTHR42988:SF2">
    <property type="entry name" value="CYCLIC NUCLEOTIDE PHOSPHODIESTERASE CBUA0032-RELATED"/>
    <property type="match status" value="1"/>
</dbReference>
<dbReference type="GO" id="GO:0016787">
    <property type="term" value="F:hydrolase activity"/>
    <property type="evidence" value="ECO:0007669"/>
    <property type="project" value="UniProtKB-KW"/>
</dbReference>
<comment type="caution">
    <text evidence="6">The sequence shown here is derived from an EMBL/GenBank/DDBJ whole genome shotgun (WGS) entry which is preliminary data.</text>
</comment>
<dbReference type="Proteomes" id="UP000249185">
    <property type="component" value="Unassembled WGS sequence"/>
</dbReference>
<dbReference type="InterPro" id="IPR050884">
    <property type="entry name" value="CNP_phosphodiesterase-III"/>
</dbReference>
<dbReference type="Gene3D" id="3.60.21.10">
    <property type="match status" value="1"/>
</dbReference>
<dbReference type="InterPro" id="IPR004843">
    <property type="entry name" value="Calcineurin-like_PHP"/>
</dbReference>
<evidence type="ECO:0000256" key="4">
    <source>
        <dbReference type="ARBA" id="ARBA00025742"/>
    </source>
</evidence>
<dbReference type="Pfam" id="PF00149">
    <property type="entry name" value="Metallophos"/>
    <property type="match status" value="1"/>
</dbReference>
<reference evidence="6 7" key="1">
    <citation type="submission" date="2017-08" db="EMBL/GenBank/DDBJ databases">
        <title>Infants hospitalized years apart are colonized by the same room-sourced microbial strains.</title>
        <authorList>
            <person name="Brooks B."/>
            <person name="Olm M.R."/>
            <person name="Firek B.A."/>
            <person name="Baker R."/>
            <person name="Thomas B.C."/>
            <person name="Morowitz M.J."/>
            <person name="Banfield J.F."/>
        </authorList>
    </citation>
    <scope>NUCLEOTIDE SEQUENCE [LARGE SCALE GENOMIC DNA]</scope>
    <source>
        <strain evidence="6">S2_005_002_R2_34</strain>
    </source>
</reference>
<gene>
    <name evidence="6" type="ORF">DI556_09415</name>
</gene>
<evidence type="ECO:0000313" key="7">
    <source>
        <dbReference type="Proteomes" id="UP000249185"/>
    </source>
</evidence>
<dbReference type="GO" id="GO:0046872">
    <property type="term" value="F:metal ion binding"/>
    <property type="evidence" value="ECO:0007669"/>
    <property type="project" value="UniProtKB-KW"/>
</dbReference>
<organism evidence="6 7">
    <name type="scientific">Rhodovulum sulfidophilum</name>
    <name type="common">Rhodobacter sulfidophilus</name>
    <dbReference type="NCBI Taxonomy" id="35806"/>
    <lineage>
        <taxon>Bacteria</taxon>
        <taxon>Pseudomonadati</taxon>
        <taxon>Pseudomonadota</taxon>
        <taxon>Alphaproteobacteria</taxon>
        <taxon>Rhodobacterales</taxon>
        <taxon>Paracoccaceae</taxon>
        <taxon>Rhodovulum</taxon>
    </lineage>
</organism>
<dbReference type="PANTHER" id="PTHR42988">
    <property type="entry name" value="PHOSPHOHYDROLASE"/>
    <property type="match status" value="1"/>
</dbReference>
<dbReference type="InterPro" id="IPR029052">
    <property type="entry name" value="Metallo-depent_PP-like"/>
</dbReference>
<keyword evidence="1" id="KW-0479">Metal-binding</keyword>
<evidence type="ECO:0000259" key="5">
    <source>
        <dbReference type="Pfam" id="PF00149"/>
    </source>
</evidence>
<feature type="domain" description="Calcineurin-like phosphoesterase" evidence="5">
    <location>
        <begin position="3"/>
        <end position="189"/>
    </location>
</feature>